<organism evidence="1">
    <name type="scientific">marine sediment metagenome</name>
    <dbReference type="NCBI Taxonomy" id="412755"/>
    <lineage>
        <taxon>unclassified sequences</taxon>
        <taxon>metagenomes</taxon>
        <taxon>ecological metagenomes</taxon>
    </lineage>
</organism>
<dbReference type="AlphaFoldDB" id="X1S9I3"/>
<proteinExistence type="predicted"/>
<comment type="caution">
    <text evidence="1">The sequence shown here is derived from an EMBL/GenBank/DDBJ whole genome shotgun (WGS) entry which is preliminary data.</text>
</comment>
<dbReference type="EMBL" id="BARW01000433">
    <property type="protein sequence ID" value="GAI64434.1"/>
    <property type="molecule type" value="Genomic_DNA"/>
</dbReference>
<protein>
    <submittedName>
        <fullName evidence="1">Uncharacterized protein</fullName>
    </submittedName>
</protein>
<evidence type="ECO:0000313" key="1">
    <source>
        <dbReference type="EMBL" id="GAI64434.1"/>
    </source>
</evidence>
<gene>
    <name evidence="1" type="ORF">S12H4_01947</name>
</gene>
<reference evidence="1" key="1">
    <citation type="journal article" date="2014" name="Front. Microbiol.">
        <title>High frequency of phylogenetically diverse reductive dehalogenase-homologous genes in deep subseafloor sedimentary metagenomes.</title>
        <authorList>
            <person name="Kawai M."/>
            <person name="Futagami T."/>
            <person name="Toyoda A."/>
            <person name="Takaki Y."/>
            <person name="Nishi S."/>
            <person name="Hori S."/>
            <person name="Arai W."/>
            <person name="Tsubouchi T."/>
            <person name="Morono Y."/>
            <person name="Uchiyama I."/>
            <person name="Ito T."/>
            <person name="Fujiyama A."/>
            <person name="Inagaki F."/>
            <person name="Takami H."/>
        </authorList>
    </citation>
    <scope>NUCLEOTIDE SEQUENCE</scope>
    <source>
        <strain evidence="1">Expedition CK06-06</strain>
    </source>
</reference>
<name>X1S9I3_9ZZZZ</name>
<accession>X1S9I3</accession>
<sequence length="105" mass="12136">MAKITEMLGEKVISGFRGVVDFYYYMGIPCARRWPRSPGHRRSAPVEAQWPIFTRAVQLWTQLSPELQRDYQEMAQASGLSGRDIFMRAYMSGFKRLIEPPGDFT</sequence>